<dbReference type="HOGENOM" id="CLU_114593_2_0_1"/>
<name>A0A084QRP5_STAC4</name>
<feature type="region of interest" description="Disordered" evidence="1">
    <location>
        <begin position="52"/>
        <end position="174"/>
    </location>
</feature>
<dbReference type="Proteomes" id="UP000028524">
    <property type="component" value="Unassembled WGS sequence"/>
</dbReference>
<dbReference type="InParanoid" id="A0A084QRP5"/>
<dbReference type="InterPro" id="IPR054505">
    <property type="entry name" value="Myb_DNA-bind_8"/>
</dbReference>
<dbReference type="STRING" id="1283841.A0A084QRP5"/>
<feature type="compositionally biased region" description="Basic and acidic residues" evidence="1">
    <location>
        <begin position="68"/>
        <end position="80"/>
    </location>
</feature>
<proteinExistence type="predicted"/>
<reference evidence="3 4" key="1">
    <citation type="journal article" date="2014" name="BMC Genomics">
        <title>Comparative genome sequencing reveals chemotype-specific gene clusters in the toxigenic black mold Stachybotrys.</title>
        <authorList>
            <person name="Semeiks J."/>
            <person name="Borek D."/>
            <person name="Otwinowski Z."/>
            <person name="Grishin N.V."/>
        </authorList>
    </citation>
    <scope>NUCLEOTIDE SEQUENCE [LARGE SCALE GENOMIC DNA]</scope>
    <source>
        <strain evidence="3 4">IBT 40285</strain>
    </source>
</reference>
<feature type="compositionally biased region" description="Polar residues" evidence="1">
    <location>
        <begin position="54"/>
        <end position="67"/>
    </location>
</feature>
<accession>A0A084QRP5</accession>
<feature type="compositionally biased region" description="Acidic residues" evidence="1">
    <location>
        <begin position="156"/>
        <end position="174"/>
    </location>
</feature>
<dbReference type="AlphaFoldDB" id="A0A084QRP5"/>
<evidence type="ECO:0000313" key="4">
    <source>
        <dbReference type="Proteomes" id="UP000028524"/>
    </source>
</evidence>
<protein>
    <recommendedName>
        <fullName evidence="2">Myb-like DNA-binding domain-containing protein</fullName>
    </recommendedName>
</protein>
<organism evidence="3 4">
    <name type="scientific">Stachybotrys chlorohalonatus (strain IBT 40285)</name>
    <dbReference type="NCBI Taxonomy" id="1283841"/>
    <lineage>
        <taxon>Eukaryota</taxon>
        <taxon>Fungi</taxon>
        <taxon>Dikarya</taxon>
        <taxon>Ascomycota</taxon>
        <taxon>Pezizomycotina</taxon>
        <taxon>Sordariomycetes</taxon>
        <taxon>Hypocreomycetidae</taxon>
        <taxon>Hypocreales</taxon>
        <taxon>Stachybotryaceae</taxon>
        <taxon>Stachybotrys</taxon>
    </lineage>
</organism>
<dbReference type="EMBL" id="KL660417">
    <property type="protein sequence ID" value="KFA66630.1"/>
    <property type="molecule type" value="Genomic_DNA"/>
</dbReference>
<sequence>MSKTEPVEQVKFLVSCIGHTANGRPDFAAVAQELGIVTKAAAQKRYERMLKANGVTSKPQARATSKISDVDNHDVGEKSIKPKANRTSKRKPLPDRPTPVKRIKKQPKSEERVKSEDEDEDAQQEHTPSEDGESEDSKPVVAPKGRKTAKAVKEDNDSEDSPVSEPPTEAEDSA</sequence>
<dbReference type="OMA" id="EFCNTGA"/>
<dbReference type="Pfam" id="PF22980">
    <property type="entry name" value="Myb_DNA-bind_8"/>
    <property type="match status" value="1"/>
</dbReference>
<evidence type="ECO:0000259" key="2">
    <source>
        <dbReference type="Pfam" id="PF22980"/>
    </source>
</evidence>
<feature type="compositionally biased region" description="Basic residues" evidence="1">
    <location>
        <begin position="81"/>
        <end position="91"/>
    </location>
</feature>
<gene>
    <name evidence="3" type="ORF">S40285_03058</name>
</gene>
<keyword evidence="4" id="KW-1185">Reference proteome</keyword>
<dbReference type="OrthoDB" id="5353914at2759"/>
<evidence type="ECO:0000313" key="3">
    <source>
        <dbReference type="EMBL" id="KFA66630.1"/>
    </source>
</evidence>
<evidence type="ECO:0000256" key="1">
    <source>
        <dbReference type="SAM" id="MobiDB-lite"/>
    </source>
</evidence>
<feature type="domain" description="Myb-like DNA-binding" evidence="2">
    <location>
        <begin position="8"/>
        <end position="54"/>
    </location>
</feature>